<geneLocation type="plasmid" evidence="1 2">
    <name>p_unnamed2</name>
</geneLocation>
<dbReference type="EMBL" id="CP104971">
    <property type="protein sequence ID" value="UXN58077.1"/>
    <property type="molecule type" value="Genomic_DNA"/>
</dbReference>
<sequence length="89" mass="10533">MSSTQSTTDHKLIRKWVEARDGRPSKVTGRDEGGILRIDFGEREENLEKISWDDFFEVFDDRQLAFLYQEETEDGKPSRFNKFVSRKDN</sequence>
<reference evidence="1" key="1">
    <citation type="submission" date="2022-09" db="EMBL/GenBank/DDBJ databases">
        <title>Interaction between co-microsymbionts with complementary sets of symbiotic genes in legume-rhizobium systems.</title>
        <authorList>
            <person name="Safronova V."/>
            <person name="Sazanova A."/>
            <person name="Afonin A."/>
            <person name="Chirak E."/>
        </authorList>
    </citation>
    <scope>NUCLEOTIDE SEQUENCE</scope>
    <source>
        <strain evidence="1">A18/3m</strain>
    </source>
</reference>
<protein>
    <submittedName>
        <fullName evidence="1">Uncharacterized protein</fullName>
    </submittedName>
</protein>
<accession>A0ACD4CWV6</accession>
<evidence type="ECO:0000313" key="2">
    <source>
        <dbReference type="Proteomes" id="UP001061991"/>
    </source>
</evidence>
<name>A0ACD4CWV6_9HYPH</name>
<gene>
    <name evidence="1" type="ORF">N8E88_07310</name>
</gene>
<evidence type="ECO:0000313" key="1">
    <source>
        <dbReference type="EMBL" id="UXN58077.1"/>
    </source>
</evidence>
<keyword evidence="1" id="KW-0614">Plasmid</keyword>
<keyword evidence="2" id="KW-1185">Reference proteome</keyword>
<organism evidence="1 2">
    <name type="scientific">Phyllobacterium zundukense</name>
    <dbReference type="NCBI Taxonomy" id="1867719"/>
    <lineage>
        <taxon>Bacteria</taxon>
        <taxon>Pseudomonadati</taxon>
        <taxon>Pseudomonadota</taxon>
        <taxon>Alphaproteobacteria</taxon>
        <taxon>Hyphomicrobiales</taxon>
        <taxon>Phyllobacteriaceae</taxon>
        <taxon>Phyllobacterium</taxon>
    </lineage>
</organism>
<proteinExistence type="predicted"/>
<dbReference type="Proteomes" id="UP001061991">
    <property type="component" value="Plasmid p_unnamed2"/>
</dbReference>